<dbReference type="Gene3D" id="3.40.50.1010">
    <property type="entry name" value="5'-nuclease"/>
    <property type="match status" value="1"/>
</dbReference>
<reference evidence="2 3" key="1">
    <citation type="journal article" date="2016" name="Sci. Rep.">
        <title>Metabolic traits of an uncultured archaeal lineage -MSBL1- from brine pools of the Red Sea.</title>
        <authorList>
            <person name="Mwirichia R."/>
            <person name="Alam I."/>
            <person name="Rashid M."/>
            <person name="Vinu M."/>
            <person name="Ba-Alawi W."/>
            <person name="Anthony Kamau A."/>
            <person name="Kamanda Ngugi D."/>
            <person name="Goker M."/>
            <person name="Klenk H.P."/>
            <person name="Bajic V."/>
            <person name="Stingl U."/>
        </authorList>
    </citation>
    <scope>NUCLEOTIDE SEQUENCE [LARGE SCALE GENOMIC DNA]</scope>
    <source>
        <strain evidence="2">SCGC-AAA261F17</strain>
    </source>
</reference>
<accession>A0A133V706</accession>
<evidence type="ECO:0000259" key="1">
    <source>
        <dbReference type="Pfam" id="PF13470"/>
    </source>
</evidence>
<protein>
    <recommendedName>
        <fullName evidence="1">PIN domain-containing protein</fullName>
    </recommendedName>
</protein>
<dbReference type="AlphaFoldDB" id="A0A133V706"/>
<keyword evidence="3" id="KW-1185">Reference proteome</keyword>
<name>A0A133V706_9EURY</name>
<comment type="caution">
    <text evidence="2">The sequence shown here is derived from an EMBL/GenBank/DDBJ whole genome shotgun (WGS) entry which is preliminary data.</text>
</comment>
<sequence length="145" mass="16619">MERVLIDTNVMVIGARDYAEDKDTPGSIILKLALKNKMRVIMNSVLLEEYHRVAVDLEGKDLAGWFRNVIMKDLSISYVDETAIKRLMERYDGEVPSEDLPHFASCLLGGVDFLISVNRDFLKKTSKFNFRCVKPKEYLKESDAL</sequence>
<organism evidence="2 3">
    <name type="scientific">candidate division MSBL1 archaeon SCGC-AAA261F17</name>
    <dbReference type="NCBI Taxonomy" id="1698274"/>
    <lineage>
        <taxon>Archaea</taxon>
        <taxon>Methanobacteriati</taxon>
        <taxon>Methanobacteriota</taxon>
        <taxon>candidate division MSBL1</taxon>
    </lineage>
</organism>
<gene>
    <name evidence="2" type="ORF">AKJ44_01025</name>
</gene>
<evidence type="ECO:0000313" key="2">
    <source>
        <dbReference type="EMBL" id="KXB02235.1"/>
    </source>
</evidence>
<dbReference type="InterPro" id="IPR002716">
    <property type="entry name" value="PIN_dom"/>
</dbReference>
<dbReference type="SUPFAM" id="SSF88723">
    <property type="entry name" value="PIN domain-like"/>
    <property type="match status" value="1"/>
</dbReference>
<dbReference type="InterPro" id="IPR029060">
    <property type="entry name" value="PIN-like_dom_sf"/>
</dbReference>
<dbReference type="EMBL" id="LHXY01000008">
    <property type="protein sequence ID" value="KXB02235.1"/>
    <property type="molecule type" value="Genomic_DNA"/>
</dbReference>
<dbReference type="Proteomes" id="UP000070035">
    <property type="component" value="Unassembled WGS sequence"/>
</dbReference>
<feature type="domain" description="PIN" evidence="1">
    <location>
        <begin position="3"/>
        <end position="119"/>
    </location>
</feature>
<proteinExistence type="predicted"/>
<evidence type="ECO:0000313" key="3">
    <source>
        <dbReference type="Proteomes" id="UP000070035"/>
    </source>
</evidence>
<dbReference type="Pfam" id="PF13470">
    <property type="entry name" value="PIN_3"/>
    <property type="match status" value="1"/>
</dbReference>